<feature type="domain" description="HTH iclR-type" evidence="4">
    <location>
        <begin position="2"/>
        <end position="72"/>
    </location>
</feature>
<keyword evidence="3" id="KW-0804">Transcription</keyword>
<dbReference type="EMBL" id="JAUJWV010000001">
    <property type="protein sequence ID" value="MDN7242255.1"/>
    <property type="molecule type" value="Genomic_DNA"/>
</dbReference>
<dbReference type="InterPro" id="IPR005471">
    <property type="entry name" value="Tscrpt_reg_IclR_N"/>
</dbReference>
<dbReference type="InterPro" id="IPR036388">
    <property type="entry name" value="WH-like_DNA-bd_sf"/>
</dbReference>
<sequence length="274" mass="31060">MSKTIEKGLHLLNLFTEEKPAWRLEEISSYTNIPKATVLRLLHSFMEYGYIQRATVERNGELVEDAIYTLGIKFLQLGELVANNMEIRHIALPYMKMLQLNFSEAVQLVERSGHSGVYIEKVESKSPVRLYTRVGRSAPLYAGACTRILLTFLPDEEIEEVLKNPMEVYASNTPRTKEEVWRHIRQTRRDGFAYSASELVEGTVSIAVPIFNRKGAVEFSISIAGFEASLPKDNLPQYIESLWKVASQISGKIGFSGPYPYGPHLIKNNGKEME</sequence>
<dbReference type="Pfam" id="PF01614">
    <property type="entry name" value="IclR_C"/>
    <property type="match status" value="1"/>
</dbReference>
<dbReference type="Gene3D" id="3.30.450.40">
    <property type="match status" value="1"/>
</dbReference>
<protein>
    <submittedName>
        <fullName evidence="6">IclR family transcriptional regulator</fullName>
    </submittedName>
</protein>
<evidence type="ECO:0000313" key="7">
    <source>
        <dbReference type="Proteomes" id="UP001172055"/>
    </source>
</evidence>
<accession>A0ABT8N3W6</accession>
<gene>
    <name evidence="6" type="ORF">QWY14_10620</name>
</gene>
<reference evidence="6 7" key="1">
    <citation type="submission" date="2023-06" db="EMBL/GenBank/DDBJ databases">
        <title>Novel species in genus Planococcus.</title>
        <authorList>
            <person name="Ning S."/>
        </authorList>
    </citation>
    <scope>NUCLEOTIDE SEQUENCE [LARGE SCALE GENOMIC DNA]</scope>
    <source>
        <strain evidence="6 7">N028</strain>
    </source>
</reference>
<evidence type="ECO:0000259" key="4">
    <source>
        <dbReference type="PROSITE" id="PS51077"/>
    </source>
</evidence>
<keyword evidence="2" id="KW-0238">DNA-binding</keyword>
<keyword evidence="7" id="KW-1185">Reference proteome</keyword>
<keyword evidence="1" id="KW-0805">Transcription regulation</keyword>
<feature type="domain" description="IclR-ED" evidence="5">
    <location>
        <begin position="73"/>
        <end position="255"/>
    </location>
</feature>
<dbReference type="PANTHER" id="PTHR30136:SF24">
    <property type="entry name" value="HTH-TYPE TRANSCRIPTIONAL REPRESSOR ALLR"/>
    <property type="match status" value="1"/>
</dbReference>
<dbReference type="InterPro" id="IPR050707">
    <property type="entry name" value="HTH_MetabolicPath_Reg"/>
</dbReference>
<organism evidence="6 7">
    <name type="scientific">Planococcus shixiaomingii</name>
    <dbReference type="NCBI Taxonomy" id="3058393"/>
    <lineage>
        <taxon>Bacteria</taxon>
        <taxon>Bacillati</taxon>
        <taxon>Bacillota</taxon>
        <taxon>Bacilli</taxon>
        <taxon>Bacillales</taxon>
        <taxon>Caryophanaceae</taxon>
        <taxon>Planococcus</taxon>
    </lineage>
</organism>
<evidence type="ECO:0000256" key="1">
    <source>
        <dbReference type="ARBA" id="ARBA00023015"/>
    </source>
</evidence>
<dbReference type="PROSITE" id="PS51078">
    <property type="entry name" value="ICLR_ED"/>
    <property type="match status" value="1"/>
</dbReference>
<evidence type="ECO:0000259" key="5">
    <source>
        <dbReference type="PROSITE" id="PS51078"/>
    </source>
</evidence>
<dbReference type="InterPro" id="IPR036390">
    <property type="entry name" value="WH_DNA-bd_sf"/>
</dbReference>
<evidence type="ECO:0000256" key="2">
    <source>
        <dbReference type="ARBA" id="ARBA00023125"/>
    </source>
</evidence>
<dbReference type="SUPFAM" id="SSF55781">
    <property type="entry name" value="GAF domain-like"/>
    <property type="match status" value="1"/>
</dbReference>
<dbReference type="SMART" id="SM00346">
    <property type="entry name" value="HTH_ICLR"/>
    <property type="match status" value="1"/>
</dbReference>
<dbReference type="InterPro" id="IPR014757">
    <property type="entry name" value="Tscrpt_reg_IclR_C"/>
</dbReference>
<name>A0ABT8N3W6_9BACL</name>
<proteinExistence type="predicted"/>
<dbReference type="Gene3D" id="1.10.10.10">
    <property type="entry name" value="Winged helix-like DNA-binding domain superfamily/Winged helix DNA-binding domain"/>
    <property type="match status" value="1"/>
</dbReference>
<dbReference type="Proteomes" id="UP001172055">
    <property type="component" value="Unassembled WGS sequence"/>
</dbReference>
<evidence type="ECO:0000313" key="6">
    <source>
        <dbReference type="EMBL" id="MDN7242255.1"/>
    </source>
</evidence>
<dbReference type="PROSITE" id="PS51077">
    <property type="entry name" value="HTH_ICLR"/>
    <property type="match status" value="1"/>
</dbReference>
<dbReference type="InterPro" id="IPR029016">
    <property type="entry name" value="GAF-like_dom_sf"/>
</dbReference>
<dbReference type="SUPFAM" id="SSF46785">
    <property type="entry name" value="Winged helix' DNA-binding domain"/>
    <property type="match status" value="1"/>
</dbReference>
<evidence type="ECO:0000256" key="3">
    <source>
        <dbReference type="ARBA" id="ARBA00023163"/>
    </source>
</evidence>
<comment type="caution">
    <text evidence="6">The sequence shown here is derived from an EMBL/GenBank/DDBJ whole genome shotgun (WGS) entry which is preliminary data.</text>
</comment>
<dbReference type="PANTHER" id="PTHR30136">
    <property type="entry name" value="HELIX-TURN-HELIX TRANSCRIPTIONAL REGULATOR, ICLR FAMILY"/>
    <property type="match status" value="1"/>
</dbReference>
<dbReference type="RefSeq" id="WP_301723764.1">
    <property type="nucleotide sequence ID" value="NZ_JAUJWV010000001.1"/>
</dbReference>
<dbReference type="Pfam" id="PF09339">
    <property type="entry name" value="HTH_IclR"/>
    <property type="match status" value="1"/>
</dbReference>